<gene>
    <name evidence="9" type="ORF">HHI36_005786</name>
</gene>
<evidence type="ECO:0000313" key="10">
    <source>
        <dbReference type="Proteomes" id="UP001516400"/>
    </source>
</evidence>
<dbReference type="EMBL" id="JABFTP020000144">
    <property type="protein sequence ID" value="KAL3282611.1"/>
    <property type="molecule type" value="Genomic_DNA"/>
</dbReference>
<evidence type="ECO:0000256" key="2">
    <source>
        <dbReference type="ARBA" id="ARBA00019825"/>
    </source>
</evidence>
<evidence type="ECO:0000256" key="5">
    <source>
        <dbReference type="ARBA" id="ARBA00025380"/>
    </source>
</evidence>
<keyword evidence="3" id="KW-0227">DNA damage</keyword>
<organism evidence="9 10">
    <name type="scientific">Cryptolaemus montrouzieri</name>
    <dbReference type="NCBI Taxonomy" id="559131"/>
    <lineage>
        <taxon>Eukaryota</taxon>
        <taxon>Metazoa</taxon>
        <taxon>Ecdysozoa</taxon>
        <taxon>Arthropoda</taxon>
        <taxon>Hexapoda</taxon>
        <taxon>Insecta</taxon>
        <taxon>Pterygota</taxon>
        <taxon>Neoptera</taxon>
        <taxon>Endopterygota</taxon>
        <taxon>Coleoptera</taxon>
        <taxon>Polyphaga</taxon>
        <taxon>Cucujiformia</taxon>
        <taxon>Coccinelloidea</taxon>
        <taxon>Coccinellidae</taxon>
        <taxon>Scymninae</taxon>
        <taxon>Scymnini</taxon>
        <taxon>Cryptolaemus</taxon>
    </lineage>
</organism>
<keyword evidence="7" id="KW-0175">Coiled coil</keyword>
<dbReference type="Proteomes" id="UP001516400">
    <property type="component" value="Unassembled WGS sequence"/>
</dbReference>
<comment type="caution">
    <text evidence="9">The sequence shown here is derived from an EMBL/GenBank/DDBJ whole genome shotgun (WGS) entry which is preliminary data.</text>
</comment>
<comment type="similarity">
    <text evidence="1">Belongs to the SWI5/SAE3 family.</text>
</comment>
<evidence type="ECO:0000256" key="7">
    <source>
        <dbReference type="SAM" id="Coils"/>
    </source>
</evidence>
<feature type="coiled-coil region" evidence="7">
    <location>
        <begin position="29"/>
        <end position="56"/>
    </location>
</feature>
<sequence>MENSPTKPKNKRKTPKKKSFQSRNLNLCSQELRDRETELKRELETLNEQIRKFEEEGVTTDVSNQMTALHEYNEMKDMTQVVLSYLSNATQESIVDLHKKYNLPLE</sequence>
<evidence type="ECO:0000256" key="3">
    <source>
        <dbReference type="ARBA" id="ARBA00022763"/>
    </source>
</evidence>
<dbReference type="Pfam" id="PF07061">
    <property type="entry name" value="Swi5"/>
    <property type="match status" value="1"/>
</dbReference>
<feature type="compositionally biased region" description="Basic residues" evidence="8">
    <location>
        <begin position="8"/>
        <end position="20"/>
    </location>
</feature>
<keyword evidence="4" id="KW-0234">DNA repair</keyword>
<evidence type="ECO:0000256" key="8">
    <source>
        <dbReference type="SAM" id="MobiDB-lite"/>
    </source>
</evidence>
<dbReference type="GO" id="GO:0006281">
    <property type="term" value="P:DNA repair"/>
    <property type="evidence" value="ECO:0007669"/>
    <property type="project" value="UniProtKB-KW"/>
</dbReference>
<dbReference type="Gene3D" id="1.20.5.170">
    <property type="match status" value="1"/>
</dbReference>
<protein>
    <recommendedName>
        <fullName evidence="2">DNA repair protein SWI5 homolog</fullName>
    </recommendedName>
    <alternativeName>
        <fullName evidence="6">Protein SAE3 homolog</fullName>
    </alternativeName>
</protein>
<keyword evidence="10" id="KW-1185">Reference proteome</keyword>
<evidence type="ECO:0000256" key="4">
    <source>
        <dbReference type="ARBA" id="ARBA00023204"/>
    </source>
</evidence>
<evidence type="ECO:0000256" key="6">
    <source>
        <dbReference type="ARBA" id="ARBA00030081"/>
    </source>
</evidence>
<accession>A0ABD2NW52</accession>
<evidence type="ECO:0000256" key="1">
    <source>
        <dbReference type="ARBA" id="ARBA00008060"/>
    </source>
</evidence>
<dbReference type="AlphaFoldDB" id="A0ABD2NW52"/>
<feature type="region of interest" description="Disordered" evidence="8">
    <location>
        <begin position="1"/>
        <end position="25"/>
    </location>
</feature>
<reference evidence="9 10" key="1">
    <citation type="journal article" date="2021" name="BMC Biol.">
        <title>Horizontally acquired antibacterial genes associated with adaptive radiation of ladybird beetles.</title>
        <authorList>
            <person name="Li H.S."/>
            <person name="Tang X.F."/>
            <person name="Huang Y.H."/>
            <person name="Xu Z.Y."/>
            <person name="Chen M.L."/>
            <person name="Du X.Y."/>
            <person name="Qiu B.Y."/>
            <person name="Chen P.T."/>
            <person name="Zhang W."/>
            <person name="Slipinski A."/>
            <person name="Escalona H.E."/>
            <person name="Waterhouse R.M."/>
            <person name="Zwick A."/>
            <person name="Pang H."/>
        </authorList>
    </citation>
    <scope>NUCLEOTIDE SEQUENCE [LARGE SCALE GENOMIC DNA]</scope>
    <source>
        <strain evidence="9">SYSU2018</strain>
    </source>
</reference>
<proteinExistence type="inferred from homology"/>
<dbReference type="PANTHER" id="PTHR28529">
    <property type="entry name" value="DNA REPAIR PROTEIN SWI5 HOMOLOG"/>
    <property type="match status" value="1"/>
</dbReference>
<dbReference type="InterPro" id="IPR010760">
    <property type="entry name" value="DNA-repair_Swi5"/>
</dbReference>
<comment type="function">
    <text evidence="5">Component of the swi5-sfr1 complex, a complex required for double-strand break repair via homologous recombination.</text>
</comment>
<name>A0ABD2NW52_9CUCU</name>
<evidence type="ECO:0000313" key="9">
    <source>
        <dbReference type="EMBL" id="KAL3282611.1"/>
    </source>
</evidence>
<dbReference type="PANTHER" id="PTHR28529:SF2">
    <property type="entry name" value="DNA REPAIR PROTEIN SWI5 HOMOLOG"/>
    <property type="match status" value="1"/>
</dbReference>